<proteinExistence type="predicted"/>
<reference evidence="3" key="2">
    <citation type="journal article" date="2024" name="Antonie Van Leeuwenhoek">
        <title>Roseihalotalea indica gen. nov., sp. nov., a halophilic Bacteroidetes from mesopelagic Southwest Indian Ocean with higher carbohydrate metabolic potential.</title>
        <authorList>
            <person name="Chen B."/>
            <person name="Zhang M."/>
            <person name="Lin D."/>
            <person name="Ye J."/>
            <person name="Tang K."/>
        </authorList>
    </citation>
    <scope>NUCLEOTIDE SEQUENCE</scope>
    <source>
        <strain evidence="3">TK19036</strain>
    </source>
</reference>
<organism evidence="3">
    <name type="scientific">Roseihalotalea indica</name>
    <dbReference type="NCBI Taxonomy" id="2867963"/>
    <lineage>
        <taxon>Bacteria</taxon>
        <taxon>Pseudomonadati</taxon>
        <taxon>Bacteroidota</taxon>
        <taxon>Cytophagia</taxon>
        <taxon>Cytophagales</taxon>
        <taxon>Catalimonadaceae</taxon>
        <taxon>Roseihalotalea</taxon>
    </lineage>
</organism>
<sequence>MKRTVKTLLGFTLVLCLTSACDLLNYDEIDKDQTEQAPGGGGGGGSDDEPCKGDCRDN</sequence>
<keyword evidence="2" id="KW-0732">Signal</keyword>
<dbReference type="AlphaFoldDB" id="A0AA49JIH4"/>
<dbReference type="EMBL" id="CP120682">
    <property type="protein sequence ID" value="WKN35082.1"/>
    <property type="molecule type" value="Genomic_DNA"/>
</dbReference>
<reference evidence="3" key="1">
    <citation type="journal article" date="2023" name="Comput. Struct. Biotechnol. J.">
        <title>Discovery of a novel marine Bacteroidetes with a rich repertoire of carbohydrate-active enzymes.</title>
        <authorList>
            <person name="Chen B."/>
            <person name="Liu G."/>
            <person name="Chen Q."/>
            <person name="Wang H."/>
            <person name="Liu L."/>
            <person name="Tang K."/>
        </authorList>
    </citation>
    <scope>NUCLEOTIDE SEQUENCE</scope>
    <source>
        <strain evidence="3">TK19036</strain>
    </source>
</reference>
<evidence type="ECO:0000313" key="3">
    <source>
        <dbReference type="EMBL" id="WKN35082.1"/>
    </source>
</evidence>
<gene>
    <name evidence="3" type="ORF">K4G66_22145</name>
</gene>
<evidence type="ECO:0000256" key="2">
    <source>
        <dbReference type="SAM" id="SignalP"/>
    </source>
</evidence>
<accession>A0AA49JIH4</accession>
<protein>
    <recommendedName>
        <fullName evidence="4">Lipoprotein</fullName>
    </recommendedName>
</protein>
<name>A0AA49JIH4_9BACT</name>
<feature type="compositionally biased region" description="Basic and acidic residues" evidence="1">
    <location>
        <begin position="49"/>
        <end position="58"/>
    </location>
</feature>
<evidence type="ECO:0008006" key="4">
    <source>
        <dbReference type="Google" id="ProtNLM"/>
    </source>
</evidence>
<feature type="chain" id="PRO_5041265566" description="Lipoprotein" evidence="2">
    <location>
        <begin position="23"/>
        <end position="58"/>
    </location>
</feature>
<feature type="signal peptide" evidence="2">
    <location>
        <begin position="1"/>
        <end position="22"/>
    </location>
</feature>
<evidence type="ECO:0000256" key="1">
    <source>
        <dbReference type="SAM" id="MobiDB-lite"/>
    </source>
</evidence>
<dbReference type="PROSITE" id="PS51257">
    <property type="entry name" value="PROKAR_LIPOPROTEIN"/>
    <property type="match status" value="1"/>
</dbReference>
<feature type="region of interest" description="Disordered" evidence="1">
    <location>
        <begin position="32"/>
        <end position="58"/>
    </location>
</feature>